<dbReference type="PRINTS" id="PR00038">
    <property type="entry name" value="HTHLUXR"/>
</dbReference>
<keyword evidence="2" id="KW-0238">DNA-binding</keyword>
<dbReference type="PROSITE" id="PS00622">
    <property type="entry name" value="HTH_LUXR_1"/>
    <property type="match status" value="1"/>
</dbReference>
<accession>A0A4R2GLW5</accession>
<dbReference type="AlphaFoldDB" id="A0A4R2GLW5"/>
<evidence type="ECO:0000259" key="5">
    <source>
        <dbReference type="PROSITE" id="PS50112"/>
    </source>
</evidence>
<evidence type="ECO:0000259" key="4">
    <source>
        <dbReference type="PROSITE" id="PS50043"/>
    </source>
</evidence>
<name>A0A4R2GLW5_9BACT</name>
<dbReference type="SUPFAM" id="SSF46894">
    <property type="entry name" value="C-terminal effector domain of the bipartite response regulators"/>
    <property type="match status" value="1"/>
</dbReference>
<dbReference type="CDD" id="cd06170">
    <property type="entry name" value="LuxR_C_like"/>
    <property type="match status" value="1"/>
</dbReference>
<dbReference type="Pfam" id="PF00196">
    <property type="entry name" value="GerE"/>
    <property type="match status" value="1"/>
</dbReference>
<gene>
    <name evidence="6" type="ORF">EV194_105291</name>
</gene>
<keyword evidence="1" id="KW-0805">Transcription regulation</keyword>
<protein>
    <submittedName>
        <fullName evidence="6">Regulatory LuxR family protein</fullName>
    </submittedName>
</protein>
<dbReference type="InterPro" id="IPR016032">
    <property type="entry name" value="Sig_transdc_resp-reg_C-effctor"/>
</dbReference>
<keyword evidence="7" id="KW-1185">Reference proteome</keyword>
<dbReference type="InterPro" id="IPR000792">
    <property type="entry name" value="Tscrpt_reg_LuxR_C"/>
</dbReference>
<dbReference type="EMBL" id="SLWK01000005">
    <property type="protein sequence ID" value="TCO08481.1"/>
    <property type="molecule type" value="Genomic_DNA"/>
</dbReference>
<dbReference type="InterPro" id="IPR036388">
    <property type="entry name" value="WH-like_DNA-bd_sf"/>
</dbReference>
<evidence type="ECO:0000313" key="6">
    <source>
        <dbReference type="EMBL" id="TCO08481.1"/>
    </source>
</evidence>
<keyword evidence="3" id="KW-0804">Transcription</keyword>
<dbReference type="OrthoDB" id="965844at2"/>
<reference evidence="6 7" key="1">
    <citation type="submission" date="2019-03" db="EMBL/GenBank/DDBJ databases">
        <title>Genomic Encyclopedia of Type Strains, Phase IV (KMG-IV): sequencing the most valuable type-strain genomes for metagenomic binning, comparative biology and taxonomic classification.</title>
        <authorList>
            <person name="Goeker M."/>
        </authorList>
    </citation>
    <scope>NUCLEOTIDE SEQUENCE [LARGE SCALE GENOMIC DNA]</scope>
    <source>
        <strain evidence="6 7">DSM 24179</strain>
    </source>
</reference>
<comment type="caution">
    <text evidence="6">The sequence shown here is derived from an EMBL/GenBank/DDBJ whole genome shotgun (WGS) entry which is preliminary data.</text>
</comment>
<dbReference type="GO" id="GO:0006355">
    <property type="term" value="P:regulation of DNA-templated transcription"/>
    <property type="evidence" value="ECO:0007669"/>
    <property type="project" value="InterPro"/>
</dbReference>
<dbReference type="SMART" id="SM00421">
    <property type="entry name" value="HTH_LUXR"/>
    <property type="match status" value="1"/>
</dbReference>
<dbReference type="Gene3D" id="3.30.450.20">
    <property type="entry name" value="PAS domain"/>
    <property type="match status" value="1"/>
</dbReference>
<evidence type="ECO:0000256" key="2">
    <source>
        <dbReference type="ARBA" id="ARBA00023125"/>
    </source>
</evidence>
<dbReference type="PROSITE" id="PS50043">
    <property type="entry name" value="HTH_LUXR_2"/>
    <property type="match status" value="1"/>
</dbReference>
<dbReference type="Gene3D" id="1.10.10.10">
    <property type="entry name" value="Winged helix-like DNA-binding domain superfamily/Winged helix DNA-binding domain"/>
    <property type="match status" value="1"/>
</dbReference>
<feature type="domain" description="PAS" evidence="5">
    <location>
        <begin position="47"/>
        <end position="90"/>
    </location>
</feature>
<dbReference type="RefSeq" id="WP_132433757.1">
    <property type="nucleotide sequence ID" value="NZ_SLWK01000005.1"/>
</dbReference>
<dbReference type="PANTHER" id="PTHR44688">
    <property type="entry name" value="DNA-BINDING TRANSCRIPTIONAL ACTIVATOR DEVR_DOSR"/>
    <property type="match status" value="1"/>
</dbReference>
<feature type="domain" description="HTH luxR-type" evidence="4">
    <location>
        <begin position="189"/>
        <end position="254"/>
    </location>
</feature>
<dbReference type="GO" id="GO:0003677">
    <property type="term" value="F:DNA binding"/>
    <property type="evidence" value="ECO:0007669"/>
    <property type="project" value="UniProtKB-KW"/>
</dbReference>
<organism evidence="6 7">
    <name type="scientific">Natronoflexus pectinivorans</name>
    <dbReference type="NCBI Taxonomy" id="682526"/>
    <lineage>
        <taxon>Bacteria</taxon>
        <taxon>Pseudomonadati</taxon>
        <taxon>Bacteroidota</taxon>
        <taxon>Bacteroidia</taxon>
        <taxon>Marinilabiliales</taxon>
        <taxon>Marinilabiliaceae</taxon>
        <taxon>Natronoflexus</taxon>
    </lineage>
</organism>
<dbReference type="Proteomes" id="UP000295221">
    <property type="component" value="Unassembled WGS sequence"/>
</dbReference>
<dbReference type="PROSITE" id="PS50112">
    <property type="entry name" value="PAS"/>
    <property type="match status" value="1"/>
</dbReference>
<sequence>MEDRLQYPEEFYNTIRSIQSRISKPDYSEIRQFIPFAKSIDLLENRPIYLLDLYKLEFLYVSPRYFDILGYSHYNPLNFDFFFDALHPEDGEVNIQGPLSFFEFLSKMDAESYQDYKLVTDFRLRIPTNEYVRIAEQMIVLKTDQLGNPWLTLSISDLSTNEDIKSSSGAVIVSISSGEIVETIGNPDLFKLKPALTPREKEILKLIAQGYISKQIAELLNVSRNTINNHRKNILDKTGCMNTFEAIKLLNRKFF</sequence>
<dbReference type="InterPro" id="IPR000014">
    <property type="entry name" value="PAS"/>
</dbReference>
<evidence type="ECO:0000313" key="7">
    <source>
        <dbReference type="Proteomes" id="UP000295221"/>
    </source>
</evidence>
<dbReference type="PANTHER" id="PTHR44688:SF16">
    <property type="entry name" value="DNA-BINDING TRANSCRIPTIONAL ACTIVATOR DEVR_DOSR"/>
    <property type="match status" value="1"/>
</dbReference>
<evidence type="ECO:0000256" key="3">
    <source>
        <dbReference type="ARBA" id="ARBA00023163"/>
    </source>
</evidence>
<evidence type="ECO:0000256" key="1">
    <source>
        <dbReference type="ARBA" id="ARBA00023015"/>
    </source>
</evidence>
<proteinExistence type="predicted"/>